<reference evidence="1 2" key="1">
    <citation type="submission" date="2023-01" db="EMBL/GenBank/DDBJ databases">
        <title>Bacillus changyiensis sp. nov., isolated from a coastal deposit.</title>
        <authorList>
            <person name="Xiao G."/>
            <person name="Lai Q."/>
            <person name="Hu Z."/>
            <person name="Shao Z."/>
        </authorList>
    </citation>
    <scope>NUCLEOTIDE SEQUENCE [LARGE SCALE GENOMIC DNA]</scope>
    <source>
        <strain evidence="1 2">CLL-7-23</strain>
    </source>
</reference>
<dbReference type="PANTHER" id="PTHR47271:SF2">
    <property type="entry name" value="ARGININE DEIMINASE"/>
    <property type="match status" value="1"/>
</dbReference>
<evidence type="ECO:0000313" key="1">
    <source>
        <dbReference type="EMBL" id="MDA7026177.1"/>
    </source>
</evidence>
<dbReference type="Proteomes" id="UP001211894">
    <property type="component" value="Unassembled WGS sequence"/>
</dbReference>
<accession>A0ABT4X1L4</accession>
<proteinExistence type="predicted"/>
<keyword evidence="2" id="KW-1185">Reference proteome</keyword>
<gene>
    <name evidence="1" type="ORF">PJ311_06055</name>
</gene>
<dbReference type="SUPFAM" id="SSF55909">
    <property type="entry name" value="Pentein"/>
    <property type="match status" value="1"/>
</dbReference>
<dbReference type="Pfam" id="PF19420">
    <property type="entry name" value="DDAH_eukar"/>
    <property type="match status" value="1"/>
</dbReference>
<comment type="caution">
    <text evidence="1">The sequence shown here is derived from an EMBL/GenBank/DDBJ whole genome shotgun (WGS) entry which is preliminary data.</text>
</comment>
<sequence length="288" mass="33093">MNSVTVKKNDRAGCNSEYDRLKIVALCRPEYMEIAEVINETQKYFYHDNINKTLAVKQHETLIKELKNQGVEVVLLPSESQFPEQVFTRDIGFVIGETIFTAQLSARVRQGEENVLQRWLEKENLSYQPFNKGYCIEGGDILIDQNTVYAGISSRTTFSAVQQLKRQLTSYEVIPVPFEESFLHLDCIFNILSEDEALIYPKALGENEYKRLKERYNLIEITDDEQFTLGTNILSLGNQTVISLPHNKQLNKQLQKRGYTVIEIDLSEIIKSGGSFRCCTMPLQRSCK</sequence>
<evidence type="ECO:0000313" key="2">
    <source>
        <dbReference type="Proteomes" id="UP001211894"/>
    </source>
</evidence>
<dbReference type="Gene3D" id="3.75.10.10">
    <property type="entry name" value="L-arginine/glycine Amidinotransferase, Chain A"/>
    <property type="match status" value="1"/>
</dbReference>
<dbReference type="EMBL" id="JAQKAB010000003">
    <property type="protein sequence ID" value="MDA7026177.1"/>
    <property type="molecule type" value="Genomic_DNA"/>
</dbReference>
<name>A0ABT4X1L4_9BACI</name>
<protein>
    <submittedName>
        <fullName evidence="1">Dimethylarginine dimethylaminohydrolase family protein</fullName>
    </submittedName>
</protein>
<organism evidence="1 2">
    <name type="scientific">Bacillus changyiensis</name>
    <dbReference type="NCBI Taxonomy" id="3004103"/>
    <lineage>
        <taxon>Bacteria</taxon>
        <taxon>Bacillati</taxon>
        <taxon>Bacillota</taxon>
        <taxon>Bacilli</taxon>
        <taxon>Bacillales</taxon>
        <taxon>Bacillaceae</taxon>
        <taxon>Bacillus</taxon>
    </lineage>
</organism>
<dbReference type="RefSeq" id="WP_271340019.1">
    <property type="nucleotide sequence ID" value="NZ_JAQKAB010000003.1"/>
</dbReference>
<dbReference type="PANTHER" id="PTHR47271">
    <property type="entry name" value="ARGININE DEIMINASE"/>
    <property type="match status" value="1"/>
</dbReference>